<keyword evidence="2" id="KW-0732">Signal</keyword>
<evidence type="ECO:0000313" key="3">
    <source>
        <dbReference type="EMBL" id="MCK7592308.1"/>
    </source>
</evidence>
<reference evidence="3" key="1">
    <citation type="submission" date="2022-04" db="EMBL/GenBank/DDBJ databases">
        <title>Lysobacter sp. CAU 1642 isolated from sea sand.</title>
        <authorList>
            <person name="Kim W."/>
        </authorList>
    </citation>
    <scope>NUCLEOTIDE SEQUENCE</scope>
    <source>
        <strain evidence="3">CAU 1642</strain>
    </source>
</reference>
<dbReference type="InterPro" id="IPR029058">
    <property type="entry name" value="AB_hydrolase_fold"/>
</dbReference>
<gene>
    <name evidence="3" type="ORF">M0G41_01340</name>
</gene>
<evidence type="ECO:0000313" key="4">
    <source>
        <dbReference type="Proteomes" id="UP001431449"/>
    </source>
</evidence>
<evidence type="ECO:0000256" key="2">
    <source>
        <dbReference type="SAM" id="SignalP"/>
    </source>
</evidence>
<dbReference type="Proteomes" id="UP001431449">
    <property type="component" value="Unassembled WGS sequence"/>
</dbReference>
<dbReference type="SUPFAM" id="SSF53474">
    <property type="entry name" value="alpha/beta-Hydrolases"/>
    <property type="match status" value="1"/>
</dbReference>
<protein>
    <recommendedName>
        <fullName evidence="5">Alpha/beta hydrolase family protein</fullName>
    </recommendedName>
</protein>
<evidence type="ECO:0008006" key="5">
    <source>
        <dbReference type="Google" id="ProtNLM"/>
    </source>
</evidence>
<dbReference type="RefSeq" id="WP_248204379.1">
    <property type="nucleotide sequence ID" value="NZ_JALNMH010000001.1"/>
</dbReference>
<feature type="signal peptide" evidence="2">
    <location>
        <begin position="1"/>
        <end position="22"/>
    </location>
</feature>
<accession>A0ABT0GCP5</accession>
<proteinExistence type="predicted"/>
<dbReference type="EMBL" id="JALNMH010000001">
    <property type="protein sequence ID" value="MCK7592308.1"/>
    <property type="molecule type" value="Genomic_DNA"/>
</dbReference>
<evidence type="ECO:0000256" key="1">
    <source>
        <dbReference type="SAM" id="MobiDB-lite"/>
    </source>
</evidence>
<dbReference type="Gene3D" id="3.40.50.1820">
    <property type="entry name" value="alpha/beta hydrolase"/>
    <property type="match status" value="1"/>
</dbReference>
<organism evidence="3 4">
    <name type="scientific">Pseudomarimonas salicorniae</name>
    <dbReference type="NCBI Taxonomy" id="2933270"/>
    <lineage>
        <taxon>Bacteria</taxon>
        <taxon>Pseudomonadati</taxon>
        <taxon>Pseudomonadota</taxon>
        <taxon>Gammaproteobacteria</taxon>
        <taxon>Lysobacterales</taxon>
        <taxon>Lysobacteraceae</taxon>
        <taxon>Pseudomarimonas</taxon>
    </lineage>
</organism>
<name>A0ABT0GCP5_9GAMM</name>
<feature type="region of interest" description="Disordered" evidence="1">
    <location>
        <begin position="566"/>
        <end position="591"/>
    </location>
</feature>
<comment type="caution">
    <text evidence="3">The sequence shown here is derived from an EMBL/GenBank/DDBJ whole genome shotgun (WGS) entry which is preliminary data.</text>
</comment>
<sequence>MKRLVKWQIGVALLGLAGATQAQERVLEGSLADGLGRYRIELPAGWQPGGRLIVYNHGFNFNDPNRRAPSTSPSAEVGEALRAQGYALAAGSYASRGWALFDIVPAQRALLDTFRSRAGEPGQTILFGGSLGGLVSVLTAEALAAEGRPVDGVLAACPPLGGARTWDQAVDVRLVYDAVCSGHKLPASSDPALPWILDADDIPEDIDNIDDPDSLADLASAANRIRQCTGLIQPAILDTSAQRARKARLKSLLGLSSDDFLKTQLLYALAPLSDLVRDPTKLGGRSAFDNRNVIYGDAEVDATVRRVERDPIAAVRLSAVSDPRGGWGDARVLLLHTTRDELVFPEHIAALPIRAGDRPPVTAFVRESSPGHCDFEQAELGAALVALQAWMDGGPAPSAAGLDAACEAGADAARCRFAPEYQVAPLDSRIRSRRLNLLFTDQDHTGAWFDPSFNGEGWVVEVLENGVDAAVTWYTYPDSGEPGEQRWIAGIGRIAQDGIHIAEAFETRGPAFGGFDPDDVEYQPWGEFTLAFDGTVPGSNLGSGRLAYRGRGGETGERVLQQVATHARPPQHHNDLSPQPRPPHPESRYSGSWFRGAEAAGEGLQFLVDAEGRGTLVWYTYDPAGHAAWLLGPTSAAAEPGVWRFQALRPRGTRFGEDFVAGEVQTPTWGEIELRFSGCESAQLRWSPSEPGWSAGEASLVRLTRPAGSAPCETSAEAE</sequence>
<feature type="chain" id="PRO_5047017836" description="Alpha/beta hydrolase family protein" evidence="2">
    <location>
        <begin position="23"/>
        <end position="719"/>
    </location>
</feature>
<keyword evidence="4" id="KW-1185">Reference proteome</keyword>